<feature type="region of interest" description="Disordered" evidence="1">
    <location>
        <begin position="47"/>
        <end position="95"/>
    </location>
</feature>
<protein>
    <submittedName>
        <fullName evidence="2">Uncharacterized protein</fullName>
    </submittedName>
</protein>
<dbReference type="AlphaFoldDB" id="A0A3Q2XT48"/>
<evidence type="ECO:0000313" key="3">
    <source>
        <dbReference type="Proteomes" id="UP000264820"/>
    </source>
</evidence>
<sequence length="95" mass="10673">PPPQEKQNGKCHLHVLLYVSDPSLIFWPPQVCGMCRMKETLVSFASPPLWAPGSDTPPTRQKKRFEERKFKTRPTVAAGGSLSTPPEPRRDFAQS</sequence>
<accession>A0A3Q2XT48</accession>
<keyword evidence="3" id="KW-1185">Reference proteome</keyword>
<proteinExistence type="predicted"/>
<dbReference type="Proteomes" id="UP000264820">
    <property type="component" value="Unplaced"/>
</dbReference>
<evidence type="ECO:0000313" key="2">
    <source>
        <dbReference type="Ensembl" id="ENSHCOP00000003376.1"/>
    </source>
</evidence>
<dbReference type="Ensembl" id="ENSHCOT00000008833.1">
    <property type="protein sequence ID" value="ENSHCOP00000003376.1"/>
    <property type="gene ID" value="ENSHCOG00000004706.1"/>
</dbReference>
<reference evidence="2" key="2">
    <citation type="submission" date="2025-09" db="UniProtKB">
        <authorList>
            <consortium name="Ensembl"/>
        </authorList>
    </citation>
    <scope>IDENTIFICATION</scope>
</reference>
<name>A0A3Q2XT48_HIPCM</name>
<organism evidence="2 3">
    <name type="scientific">Hippocampus comes</name>
    <name type="common">Tiger tail seahorse</name>
    <dbReference type="NCBI Taxonomy" id="109280"/>
    <lineage>
        <taxon>Eukaryota</taxon>
        <taxon>Metazoa</taxon>
        <taxon>Chordata</taxon>
        <taxon>Craniata</taxon>
        <taxon>Vertebrata</taxon>
        <taxon>Euteleostomi</taxon>
        <taxon>Actinopterygii</taxon>
        <taxon>Neopterygii</taxon>
        <taxon>Teleostei</taxon>
        <taxon>Neoteleostei</taxon>
        <taxon>Acanthomorphata</taxon>
        <taxon>Syngnathiaria</taxon>
        <taxon>Syngnathiformes</taxon>
        <taxon>Syngnathoidei</taxon>
        <taxon>Syngnathidae</taxon>
        <taxon>Hippocampus</taxon>
    </lineage>
</organism>
<evidence type="ECO:0000256" key="1">
    <source>
        <dbReference type="SAM" id="MobiDB-lite"/>
    </source>
</evidence>
<reference evidence="2" key="1">
    <citation type="submission" date="2025-08" db="UniProtKB">
        <authorList>
            <consortium name="Ensembl"/>
        </authorList>
    </citation>
    <scope>IDENTIFICATION</scope>
</reference>